<evidence type="ECO:0000256" key="1">
    <source>
        <dbReference type="ARBA" id="ARBA00006336"/>
    </source>
</evidence>
<dbReference type="RefSeq" id="WP_123813168.1">
    <property type="nucleotide sequence ID" value="NZ_RKQZ01000001.1"/>
</dbReference>
<dbReference type="GO" id="GO:0046872">
    <property type="term" value="F:metal ion binding"/>
    <property type="evidence" value="ECO:0007669"/>
    <property type="project" value="UniProtKB-KW"/>
</dbReference>
<dbReference type="InterPro" id="IPR000868">
    <property type="entry name" value="Isochorismatase-like_dom"/>
</dbReference>
<dbReference type="AlphaFoldDB" id="A0A3N4YN97"/>
<evidence type="ECO:0000259" key="8">
    <source>
        <dbReference type="Pfam" id="PF00857"/>
    </source>
</evidence>
<evidence type="ECO:0000313" key="9">
    <source>
        <dbReference type="EMBL" id="RPF19940.1"/>
    </source>
</evidence>
<feature type="domain" description="Isochorismatase-like" evidence="8">
    <location>
        <begin position="19"/>
        <end position="204"/>
    </location>
</feature>
<reference evidence="9 10" key="1">
    <citation type="submission" date="2018-11" db="EMBL/GenBank/DDBJ databases">
        <title>Sequencing the genomes of 1000 actinobacteria strains.</title>
        <authorList>
            <person name="Klenk H.-P."/>
        </authorList>
    </citation>
    <scope>NUCLEOTIDE SEQUENCE [LARGE SCALE GENOMIC DNA]</scope>
    <source>
        <strain evidence="9 10">DSM 15700</strain>
    </source>
</reference>
<organism evidence="9 10">
    <name type="scientific">Myceligenerans xiligouense</name>
    <dbReference type="NCBI Taxonomy" id="253184"/>
    <lineage>
        <taxon>Bacteria</taxon>
        <taxon>Bacillati</taxon>
        <taxon>Actinomycetota</taxon>
        <taxon>Actinomycetes</taxon>
        <taxon>Micrococcales</taxon>
        <taxon>Promicromonosporaceae</taxon>
        <taxon>Myceligenerans</taxon>
    </lineage>
</organism>
<dbReference type="GO" id="GO:0008936">
    <property type="term" value="F:nicotinamidase activity"/>
    <property type="evidence" value="ECO:0007669"/>
    <property type="project" value="UniProtKB-EC"/>
</dbReference>
<accession>A0A3N4YN97</accession>
<name>A0A3N4YN97_9MICO</name>
<dbReference type="Gene3D" id="3.40.50.850">
    <property type="entry name" value="Isochorismatase-like"/>
    <property type="match status" value="1"/>
</dbReference>
<dbReference type="GO" id="GO:0019363">
    <property type="term" value="P:pyridine nucleotide biosynthetic process"/>
    <property type="evidence" value="ECO:0007669"/>
    <property type="project" value="UniProtKB-KW"/>
</dbReference>
<dbReference type="OrthoDB" id="9791276at2"/>
<gene>
    <name evidence="9" type="ORF">EDD34_0512</name>
</gene>
<protein>
    <recommendedName>
        <fullName evidence="6">nicotinamidase</fullName>
        <ecNumber evidence="6">3.5.1.19</ecNumber>
    </recommendedName>
    <alternativeName>
        <fullName evidence="7">Nicotinamide deamidase</fullName>
    </alternativeName>
</protein>
<dbReference type="SUPFAM" id="SSF52499">
    <property type="entry name" value="Isochorismatase-like hydrolases"/>
    <property type="match status" value="1"/>
</dbReference>
<comment type="similarity">
    <text evidence="1">Belongs to the isochorismatase family.</text>
</comment>
<sequence length="205" mass="22085">MDDIRPQTSRFVTSRPRRALVVVDVQPTFCEGGELGVEGGNAVAERVAAYVKEHRDRYDAILTTQDWHIDPGEHFSDDPDYVNSWPPHGVADTPNAMLHPALAQIDADAHVKKGQYDHGYSGFDGADDAGRSLESILTDAGIGAIDVVGLAESHCVKHTALDARRNGLATRVLTDLTAPVSPGQGELAREEMRSAGVEFLSTADL</sequence>
<keyword evidence="10" id="KW-1185">Reference proteome</keyword>
<evidence type="ECO:0000256" key="2">
    <source>
        <dbReference type="ARBA" id="ARBA00022642"/>
    </source>
</evidence>
<keyword evidence="4" id="KW-0378">Hydrolase</keyword>
<evidence type="ECO:0000256" key="3">
    <source>
        <dbReference type="ARBA" id="ARBA00022723"/>
    </source>
</evidence>
<dbReference type="Pfam" id="PF00857">
    <property type="entry name" value="Isochorismatase"/>
    <property type="match status" value="1"/>
</dbReference>
<proteinExistence type="inferred from homology"/>
<dbReference type="PANTHER" id="PTHR11080:SF2">
    <property type="entry name" value="LD05707P"/>
    <property type="match status" value="1"/>
</dbReference>
<comment type="caution">
    <text evidence="9">The sequence shown here is derived from an EMBL/GenBank/DDBJ whole genome shotgun (WGS) entry which is preliminary data.</text>
</comment>
<evidence type="ECO:0000256" key="6">
    <source>
        <dbReference type="ARBA" id="ARBA00039017"/>
    </source>
</evidence>
<dbReference type="InterPro" id="IPR036380">
    <property type="entry name" value="Isochorismatase-like_sf"/>
</dbReference>
<evidence type="ECO:0000256" key="4">
    <source>
        <dbReference type="ARBA" id="ARBA00022801"/>
    </source>
</evidence>
<evidence type="ECO:0000256" key="5">
    <source>
        <dbReference type="ARBA" id="ARBA00037900"/>
    </source>
</evidence>
<dbReference type="EMBL" id="RKQZ01000001">
    <property type="protein sequence ID" value="RPF19940.1"/>
    <property type="molecule type" value="Genomic_DNA"/>
</dbReference>
<comment type="pathway">
    <text evidence="5">Cofactor biosynthesis; nicotinate biosynthesis; nicotinate from nicotinamide: step 1/1.</text>
</comment>
<dbReference type="InterPro" id="IPR052347">
    <property type="entry name" value="Isochorismatase_Nicotinamidase"/>
</dbReference>
<keyword evidence="3" id="KW-0479">Metal-binding</keyword>
<dbReference type="PANTHER" id="PTHR11080">
    <property type="entry name" value="PYRAZINAMIDASE/NICOTINAMIDASE"/>
    <property type="match status" value="1"/>
</dbReference>
<dbReference type="Proteomes" id="UP000280501">
    <property type="component" value="Unassembled WGS sequence"/>
</dbReference>
<evidence type="ECO:0000256" key="7">
    <source>
        <dbReference type="ARBA" id="ARBA00043224"/>
    </source>
</evidence>
<evidence type="ECO:0000313" key="10">
    <source>
        <dbReference type="Proteomes" id="UP000280501"/>
    </source>
</evidence>
<dbReference type="EC" id="3.5.1.19" evidence="6"/>
<keyword evidence="2" id="KW-0662">Pyridine nucleotide biosynthesis</keyword>